<keyword evidence="3" id="KW-1185">Reference proteome</keyword>
<name>A0AAD4M211_9AGAM</name>
<gene>
    <name evidence="2" type="ORF">B0F90DRAFT_635931</name>
</gene>
<evidence type="ECO:0000256" key="1">
    <source>
        <dbReference type="SAM" id="MobiDB-lite"/>
    </source>
</evidence>
<sequence>MKYQRVAKQTYMIIKKASNRAQDKHIWDRFNGATGSQNHPARSTADKGSPMQVPRSTAPVPSTPGLNVTVTTTMQPAAMESDTVKALMNLSAASALIDSVLSRLERADTTIFQSETTGDTAVLLSLHQTDEPTQNIIVQSFLVLARPTYMGPSQKTFVHERKGIG</sequence>
<protein>
    <submittedName>
        <fullName evidence="2">Uncharacterized protein</fullName>
    </submittedName>
</protein>
<evidence type="ECO:0000313" key="3">
    <source>
        <dbReference type="Proteomes" id="UP001203297"/>
    </source>
</evidence>
<feature type="region of interest" description="Disordered" evidence="1">
    <location>
        <begin position="31"/>
        <end position="63"/>
    </location>
</feature>
<dbReference type="AlphaFoldDB" id="A0AAD4M211"/>
<reference evidence="2" key="1">
    <citation type="journal article" date="2022" name="New Phytol.">
        <title>Evolutionary transition to the ectomycorrhizal habit in the genomes of a hyperdiverse lineage of mushroom-forming fungi.</title>
        <authorList>
            <person name="Looney B."/>
            <person name="Miyauchi S."/>
            <person name="Morin E."/>
            <person name="Drula E."/>
            <person name="Courty P.E."/>
            <person name="Kohler A."/>
            <person name="Kuo A."/>
            <person name="LaButti K."/>
            <person name="Pangilinan J."/>
            <person name="Lipzen A."/>
            <person name="Riley R."/>
            <person name="Andreopoulos W."/>
            <person name="He G."/>
            <person name="Johnson J."/>
            <person name="Nolan M."/>
            <person name="Tritt A."/>
            <person name="Barry K.W."/>
            <person name="Grigoriev I.V."/>
            <person name="Nagy L.G."/>
            <person name="Hibbett D."/>
            <person name="Henrissat B."/>
            <person name="Matheny P.B."/>
            <person name="Labbe J."/>
            <person name="Martin F.M."/>
        </authorList>
    </citation>
    <scope>NUCLEOTIDE SEQUENCE</scope>
    <source>
        <strain evidence="2">BPL690</strain>
    </source>
</reference>
<organism evidence="2 3">
    <name type="scientific">Multifurca ochricompacta</name>
    <dbReference type="NCBI Taxonomy" id="376703"/>
    <lineage>
        <taxon>Eukaryota</taxon>
        <taxon>Fungi</taxon>
        <taxon>Dikarya</taxon>
        <taxon>Basidiomycota</taxon>
        <taxon>Agaricomycotina</taxon>
        <taxon>Agaricomycetes</taxon>
        <taxon>Russulales</taxon>
        <taxon>Russulaceae</taxon>
        <taxon>Multifurca</taxon>
    </lineage>
</organism>
<proteinExistence type="predicted"/>
<accession>A0AAD4M211</accession>
<comment type="caution">
    <text evidence="2">The sequence shown here is derived from an EMBL/GenBank/DDBJ whole genome shotgun (WGS) entry which is preliminary data.</text>
</comment>
<dbReference type="Proteomes" id="UP001203297">
    <property type="component" value="Unassembled WGS sequence"/>
</dbReference>
<dbReference type="EMBL" id="WTXG01000024">
    <property type="protein sequence ID" value="KAI0299138.1"/>
    <property type="molecule type" value="Genomic_DNA"/>
</dbReference>
<evidence type="ECO:0000313" key="2">
    <source>
        <dbReference type="EMBL" id="KAI0299138.1"/>
    </source>
</evidence>